<dbReference type="EMBL" id="JAGTUU010000001">
    <property type="protein sequence ID" value="MBS0122598.1"/>
    <property type="molecule type" value="Genomic_DNA"/>
</dbReference>
<dbReference type="PROSITE" id="PS50921">
    <property type="entry name" value="ANTAR"/>
    <property type="match status" value="1"/>
</dbReference>
<dbReference type="RefSeq" id="WP_212534575.1">
    <property type="nucleotide sequence ID" value="NZ_JAGTUU010000001.1"/>
</dbReference>
<sequence>MNKRLRIPDLGGARAMILHRPHATVEALTRQLRAIGLATSDHWPELPAAALGADYVFFDTDMGHDGQFPWKPGEAPMPMIALIGSEAPGRIEWALRQGADAQLLKPVGDNGVFSALLIARQAFESRRASGDEIAGLRQRLAERQTIVRAVTLLAARGKTEEEAFAQLRQLAMAWRETIEQAAARVVARHATEGGRDDRRELP</sequence>
<dbReference type="InterPro" id="IPR049021">
    <property type="entry name" value="AmiR_N"/>
</dbReference>
<evidence type="ECO:0000259" key="1">
    <source>
        <dbReference type="PROSITE" id="PS50921"/>
    </source>
</evidence>
<evidence type="ECO:0000313" key="3">
    <source>
        <dbReference type="Proteomes" id="UP000681356"/>
    </source>
</evidence>
<dbReference type="GO" id="GO:0003723">
    <property type="term" value="F:RNA binding"/>
    <property type="evidence" value="ECO:0007669"/>
    <property type="project" value="InterPro"/>
</dbReference>
<dbReference type="InterPro" id="IPR011006">
    <property type="entry name" value="CheY-like_superfamily"/>
</dbReference>
<dbReference type="InterPro" id="IPR008327">
    <property type="entry name" value="Sig_transdc_resp-reg_antiterm"/>
</dbReference>
<keyword evidence="3" id="KW-1185">Reference proteome</keyword>
<dbReference type="Gene3D" id="1.10.10.10">
    <property type="entry name" value="Winged helix-like DNA-binding domain superfamily/Winged helix DNA-binding domain"/>
    <property type="match status" value="1"/>
</dbReference>
<reference evidence="2" key="1">
    <citation type="submission" date="2021-04" db="EMBL/GenBank/DDBJ databases">
        <authorList>
            <person name="Yoon J."/>
        </authorList>
    </citation>
    <scope>NUCLEOTIDE SEQUENCE</scope>
    <source>
        <strain evidence="2">KMU-90</strain>
    </source>
</reference>
<name>A0A8J8B7X3_9RHOB</name>
<accession>A0A8J8B7X3</accession>
<dbReference type="SMART" id="SM01012">
    <property type="entry name" value="ANTAR"/>
    <property type="match status" value="1"/>
</dbReference>
<protein>
    <submittedName>
        <fullName evidence="2">ANTAR domain-containing protein</fullName>
    </submittedName>
</protein>
<dbReference type="Gene3D" id="3.40.50.2300">
    <property type="match status" value="1"/>
</dbReference>
<dbReference type="PIRSF" id="PIRSF036382">
    <property type="entry name" value="RR_antiterm"/>
    <property type="match status" value="1"/>
</dbReference>
<gene>
    <name evidence="2" type="ORF">KB874_00505</name>
</gene>
<organism evidence="2 3">
    <name type="scientific">Thetidibacter halocola</name>
    <dbReference type="NCBI Taxonomy" id="2827239"/>
    <lineage>
        <taxon>Bacteria</taxon>
        <taxon>Pseudomonadati</taxon>
        <taxon>Pseudomonadota</taxon>
        <taxon>Alphaproteobacteria</taxon>
        <taxon>Rhodobacterales</taxon>
        <taxon>Roseobacteraceae</taxon>
        <taxon>Thetidibacter</taxon>
    </lineage>
</organism>
<dbReference type="InterPro" id="IPR005561">
    <property type="entry name" value="ANTAR"/>
</dbReference>
<evidence type="ECO:0000313" key="2">
    <source>
        <dbReference type="EMBL" id="MBS0122598.1"/>
    </source>
</evidence>
<dbReference type="InterPro" id="IPR036388">
    <property type="entry name" value="WH-like_DNA-bd_sf"/>
</dbReference>
<comment type="caution">
    <text evidence="2">The sequence shown here is derived from an EMBL/GenBank/DDBJ whole genome shotgun (WGS) entry which is preliminary data.</text>
</comment>
<dbReference type="SUPFAM" id="SSF52172">
    <property type="entry name" value="CheY-like"/>
    <property type="match status" value="1"/>
</dbReference>
<dbReference type="Proteomes" id="UP000681356">
    <property type="component" value="Unassembled WGS sequence"/>
</dbReference>
<dbReference type="Pfam" id="PF21332">
    <property type="entry name" value="AmiR_N"/>
    <property type="match status" value="1"/>
</dbReference>
<dbReference type="Pfam" id="PF03861">
    <property type="entry name" value="ANTAR"/>
    <property type="match status" value="1"/>
</dbReference>
<proteinExistence type="predicted"/>
<dbReference type="AlphaFoldDB" id="A0A8J8B7X3"/>
<feature type="domain" description="ANTAR" evidence="1">
    <location>
        <begin position="126"/>
        <end position="186"/>
    </location>
</feature>